<dbReference type="InterPro" id="IPR036960">
    <property type="entry name" value="T-box_sf"/>
</dbReference>
<evidence type="ECO:0000259" key="9">
    <source>
        <dbReference type="PROSITE" id="PS50252"/>
    </source>
</evidence>
<evidence type="ECO:0000256" key="4">
    <source>
        <dbReference type="ARBA" id="ARBA00023125"/>
    </source>
</evidence>
<keyword evidence="6 7" id="KW-0539">Nucleus</keyword>
<dbReference type="InterPro" id="IPR046360">
    <property type="entry name" value="T-box_DNA-bd"/>
</dbReference>
<gene>
    <name evidence="10" type="ORF">CEUTPL_LOCUS13226</name>
</gene>
<feature type="region of interest" description="Disordered" evidence="8">
    <location>
        <begin position="194"/>
        <end position="221"/>
    </location>
</feature>
<dbReference type="GO" id="GO:0045893">
    <property type="term" value="P:positive regulation of DNA-templated transcription"/>
    <property type="evidence" value="ECO:0007669"/>
    <property type="project" value="InterPro"/>
</dbReference>
<keyword evidence="2" id="KW-0217">Developmental protein</keyword>
<evidence type="ECO:0000256" key="2">
    <source>
        <dbReference type="ARBA" id="ARBA00022473"/>
    </source>
</evidence>
<evidence type="ECO:0000256" key="5">
    <source>
        <dbReference type="ARBA" id="ARBA00023163"/>
    </source>
</evidence>
<keyword evidence="5" id="KW-0804">Transcription</keyword>
<dbReference type="PROSITE" id="PS50252">
    <property type="entry name" value="TBOX_3"/>
    <property type="match status" value="1"/>
</dbReference>
<dbReference type="GO" id="GO:0000978">
    <property type="term" value="F:RNA polymerase II cis-regulatory region sequence-specific DNA binding"/>
    <property type="evidence" value="ECO:0007669"/>
    <property type="project" value="InterPro"/>
</dbReference>
<proteinExistence type="predicted"/>
<evidence type="ECO:0000256" key="8">
    <source>
        <dbReference type="SAM" id="MobiDB-lite"/>
    </source>
</evidence>
<organism evidence="10 11">
    <name type="scientific">Ceutorhynchus assimilis</name>
    <name type="common">cabbage seed weevil</name>
    <dbReference type="NCBI Taxonomy" id="467358"/>
    <lineage>
        <taxon>Eukaryota</taxon>
        <taxon>Metazoa</taxon>
        <taxon>Ecdysozoa</taxon>
        <taxon>Arthropoda</taxon>
        <taxon>Hexapoda</taxon>
        <taxon>Insecta</taxon>
        <taxon>Pterygota</taxon>
        <taxon>Neoptera</taxon>
        <taxon>Endopterygota</taxon>
        <taxon>Coleoptera</taxon>
        <taxon>Polyphaga</taxon>
        <taxon>Cucujiformia</taxon>
        <taxon>Curculionidae</taxon>
        <taxon>Ceutorhynchinae</taxon>
        <taxon>Ceutorhynchus</taxon>
    </lineage>
</organism>
<dbReference type="GO" id="GO:0005634">
    <property type="term" value="C:nucleus"/>
    <property type="evidence" value="ECO:0007669"/>
    <property type="project" value="UniProtKB-SubCell"/>
</dbReference>
<dbReference type="Proteomes" id="UP001152799">
    <property type="component" value="Chromosome 8"/>
</dbReference>
<keyword evidence="4 7" id="KW-0238">DNA-binding</keyword>
<dbReference type="SUPFAM" id="SSF49417">
    <property type="entry name" value="p53-like transcription factors"/>
    <property type="match status" value="1"/>
</dbReference>
<comment type="subcellular location">
    <subcellularLocation>
        <location evidence="1 7">Nucleus</location>
    </subcellularLocation>
</comment>
<evidence type="ECO:0000313" key="11">
    <source>
        <dbReference type="Proteomes" id="UP001152799"/>
    </source>
</evidence>
<dbReference type="PRINTS" id="PR00937">
    <property type="entry name" value="TBOX"/>
</dbReference>
<dbReference type="FunFam" id="2.60.40.820:FF:000010">
    <property type="entry name" value="T-box transcription factor TBX6"/>
    <property type="match status" value="1"/>
</dbReference>
<evidence type="ECO:0000256" key="1">
    <source>
        <dbReference type="ARBA" id="ARBA00004123"/>
    </source>
</evidence>
<dbReference type="PANTHER" id="PTHR11267:SF204">
    <property type="entry name" value="SPADETAIL"/>
    <property type="match status" value="1"/>
</dbReference>
<dbReference type="PROSITE" id="PS01264">
    <property type="entry name" value="TBOX_2"/>
    <property type="match status" value="1"/>
</dbReference>
<evidence type="ECO:0000313" key="10">
    <source>
        <dbReference type="EMBL" id="CAG9772823.1"/>
    </source>
</evidence>
<comment type="caution">
    <text evidence="7">Lacks conserved residue(s) required for the propagation of feature annotation.</text>
</comment>
<sequence>MIITKSGRRMFPSLQVQLSELDPQEQYCVFMEMVPASRCRYKYSSAGGWAPAGSEEAQSPHRIYLHPESPAKGDYWMSQPISFGRVKLTNMPAPPAGQIVLSSMHKYQPRIIVVKTSDPRTIAWSPSTYAAFPETQFIAVTAYQNEKITQLKIDNNPFAKGFRHNGQAKCKRKRACEDKEDELISVDSFEENNNSISDSSIDSIESDEARSRSSSFGSPSSVKCAKIEDVTYDSFSQAPFPVTPQVYLPPVYPYYYPYYSGYYYPYVRSEEPLFYSPKFMEVKKPRKITDFSIRALIGC</sequence>
<dbReference type="GO" id="GO:0000785">
    <property type="term" value="C:chromatin"/>
    <property type="evidence" value="ECO:0007669"/>
    <property type="project" value="TreeGrafter"/>
</dbReference>
<evidence type="ECO:0000256" key="7">
    <source>
        <dbReference type="PROSITE-ProRule" id="PRU00201"/>
    </source>
</evidence>
<dbReference type="OrthoDB" id="7442607at2759"/>
<dbReference type="InterPro" id="IPR008967">
    <property type="entry name" value="p53-like_TF_DNA-bd_sf"/>
</dbReference>
<dbReference type="SMART" id="SM00425">
    <property type="entry name" value="TBOX"/>
    <property type="match status" value="1"/>
</dbReference>
<name>A0A9N9QS11_9CUCU</name>
<dbReference type="Gene3D" id="2.60.40.820">
    <property type="entry name" value="Transcription factor, T-box"/>
    <property type="match status" value="1"/>
</dbReference>
<dbReference type="AlphaFoldDB" id="A0A9N9QS11"/>
<keyword evidence="3" id="KW-0805">Transcription regulation</keyword>
<feature type="compositionally biased region" description="Low complexity" evidence="8">
    <location>
        <begin position="194"/>
        <end position="203"/>
    </location>
</feature>
<feature type="compositionally biased region" description="Low complexity" evidence="8">
    <location>
        <begin position="212"/>
        <end position="221"/>
    </location>
</feature>
<dbReference type="InterPro" id="IPR018186">
    <property type="entry name" value="TF_T-box_CS"/>
</dbReference>
<dbReference type="GO" id="GO:0000981">
    <property type="term" value="F:DNA-binding transcription factor activity, RNA polymerase II-specific"/>
    <property type="evidence" value="ECO:0007669"/>
    <property type="project" value="TreeGrafter"/>
</dbReference>
<dbReference type="GO" id="GO:0001708">
    <property type="term" value="P:cell fate specification"/>
    <property type="evidence" value="ECO:0007669"/>
    <property type="project" value="TreeGrafter"/>
</dbReference>
<dbReference type="InterPro" id="IPR001699">
    <property type="entry name" value="TF_T-box"/>
</dbReference>
<dbReference type="Pfam" id="PF00907">
    <property type="entry name" value="T-box"/>
    <property type="match status" value="1"/>
</dbReference>
<dbReference type="PANTHER" id="PTHR11267">
    <property type="entry name" value="T-BOX PROTEIN-RELATED"/>
    <property type="match status" value="1"/>
</dbReference>
<evidence type="ECO:0000256" key="6">
    <source>
        <dbReference type="ARBA" id="ARBA00023242"/>
    </source>
</evidence>
<keyword evidence="11" id="KW-1185">Reference proteome</keyword>
<dbReference type="EMBL" id="OU892284">
    <property type="protein sequence ID" value="CAG9772823.1"/>
    <property type="molecule type" value="Genomic_DNA"/>
</dbReference>
<reference evidence="10" key="1">
    <citation type="submission" date="2022-01" db="EMBL/GenBank/DDBJ databases">
        <authorList>
            <person name="King R."/>
        </authorList>
    </citation>
    <scope>NUCLEOTIDE SEQUENCE</scope>
</reference>
<evidence type="ECO:0000256" key="3">
    <source>
        <dbReference type="ARBA" id="ARBA00023015"/>
    </source>
</evidence>
<accession>A0A9N9QS11</accession>
<feature type="domain" description="T-box" evidence="9">
    <location>
        <begin position="1"/>
        <end position="164"/>
    </location>
</feature>
<protein>
    <recommendedName>
        <fullName evidence="9">T-box domain-containing protein</fullName>
    </recommendedName>
</protein>